<protein>
    <recommendedName>
        <fullName evidence="4">DUF5050 domain-containing protein</fullName>
    </recommendedName>
</protein>
<evidence type="ECO:0000313" key="2">
    <source>
        <dbReference type="EMBL" id="WOV88202.1"/>
    </source>
</evidence>
<keyword evidence="3" id="KW-1185">Reference proteome</keyword>
<gene>
    <name evidence="2" type="ORF">QWT69_03495</name>
</gene>
<proteinExistence type="predicted"/>
<dbReference type="Proteomes" id="UP001303902">
    <property type="component" value="Chromosome"/>
</dbReference>
<sequence>MDRKWIFIITTLVIFMAIGATTIYVSGKKADSISTDELPAIMSDSIASLYFSTTADQDMNRDGMSFVVFIDAKGDTRLWEMNGLELGTIHEAENTFFMEDRNHVYIVESDDIKEFKADTEEHTGEITGYKDGKFYSVYNSGFTDEGTYASNLRIGDSSGFETAKIPHYMYMSGIGEDEISFVAGDEETMSLYSTPLQKDIEVKEIVALGEIGDRLGLSPILHENGYYYMLISDTQKLTSDLYRINKETKKIDTFPFLTYKDVDDYRVRVPYNLRNAATIDKGIFHYVDGAGDVHGFDFTKEQTLPMLSLEGASTGSMKMNEQTYFKDGNLYFFRYNKPTKAFAIDTYDLQSGKRIAELPVNGLDEMFEHISSKKKNVSSYDFLVK</sequence>
<evidence type="ECO:0000313" key="3">
    <source>
        <dbReference type="Proteomes" id="UP001303902"/>
    </source>
</evidence>
<evidence type="ECO:0008006" key="4">
    <source>
        <dbReference type="Google" id="ProtNLM"/>
    </source>
</evidence>
<organism evidence="2 3">
    <name type="scientific">Sporosarcina oncorhynchi</name>
    <dbReference type="NCBI Taxonomy" id="3056444"/>
    <lineage>
        <taxon>Bacteria</taxon>
        <taxon>Bacillati</taxon>
        <taxon>Bacillota</taxon>
        <taxon>Bacilli</taxon>
        <taxon>Bacillales</taxon>
        <taxon>Caryophanaceae</taxon>
        <taxon>Sporosarcina</taxon>
    </lineage>
</organism>
<dbReference type="RefSeq" id="WP_317969011.1">
    <property type="nucleotide sequence ID" value="NZ_CP129118.1"/>
</dbReference>
<evidence type="ECO:0000256" key="1">
    <source>
        <dbReference type="SAM" id="Phobius"/>
    </source>
</evidence>
<keyword evidence="1" id="KW-0812">Transmembrane</keyword>
<dbReference type="EMBL" id="CP129118">
    <property type="protein sequence ID" value="WOV88202.1"/>
    <property type="molecule type" value="Genomic_DNA"/>
</dbReference>
<keyword evidence="1" id="KW-1133">Transmembrane helix</keyword>
<keyword evidence="1" id="KW-0472">Membrane</keyword>
<name>A0ABZ0L7I8_9BACL</name>
<accession>A0ABZ0L7I8</accession>
<feature type="transmembrane region" description="Helical" evidence="1">
    <location>
        <begin position="6"/>
        <end position="25"/>
    </location>
</feature>
<reference evidence="2 3" key="1">
    <citation type="submission" date="2023-06" db="EMBL/GenBank/DDBJ databases">
        <title>Sporosarcina sp. nov., isolated from Korean tranditional fermented seafood 'Jeotgal'.</title>
        <authorList>
            <person name="Yang A.I."/>
            <person name="Shin N.-R."/>
        </authorList>
    </citation>
    <scope>NUCLEOTIDE SEQUENCE [LARGE SCALE GENOMIC DNA]</scope>
    <source>
        <strain evidence="2 3">T2O-4</strain>
    </source>
</reference>